<evidence type="ECO:0000259" key="1">
    <source>
        <dbReference type="Pfam" id="PF13966"/>
    </source>
</evidence>
<name>A0A6A3A8H6_HIBSY</name>
<dbReference type="AlphaFoldDB" id="A0A6A3A8H6"/>
<dbReference type="Proteomes" id="UP000436088">
    <property type="component" value="Unassembled WGS sequence"/>
</dbReference>
<evidence type="ECO:0000313" key="2">
    <source>
        <dbReference type="EMBL" id="KAE8700193.1"/>
    </source>
</evidence>
<gene>
    <name evidence="2" type="ORF">F3Y22_tig00110560pilonHSYRG00091</name>
</gene>
<evidence type="ECO:0000313" key="3">
    <source>
        <dbReference type="Proteomes" id="UP000436088"/>
    </source>
</evidence>
<proteinExistence type="predicted"/>
<dbReference type="InterPro" id="IPR026960">
    <property type="entry name" value="RVT-Znf"/>
</dbReference>
<sequence>MVVLPSTCLSVGLGRGWKWDKHRQFSTKSAYARCSPPVEHAVGSIWSLLASYKGLPRVKSLLWLICKNKLLSNEERARRHMANHSACSICGATVESVSHIFRDCVIARAVWGNLIKTGCLMNSIGWNWCRGSRRIFAPLLFFNDFTPMDNVLQECWRMYWSTERMYDSKAHTVVSSSARVDRNETGNCLLMVSTS</sequence>
<dbReference type="Pfam" id="PF13966">
    <property type="entry name" value="zf-RVT"/>
    <property type="match status" value="1"/>
</dbReference>
<reference evidence="2" key="1">
    <citation type="submission" date="2019-09" db="EMBL/GenBank/DDBJ databases">
        <title>Draft genome information of white flower Hibiscus syriacus.</title>
        <authorList>
            <person name="Kim Y.-M."/>
        </authorList>
    </citation>
    <scope>NUCLEOTIDE SEQUENCE [LARGE SCALE GENOMIC DNA]</scope>
    <source>
        <strain evidence="2">YM2019G1</strain>
    </source>
</reference>
<accession>A0A6A3A8H6</accession>
<comment type="caution">
    <text evidence="2">The sequence shown here is derived from an EMBL/GenBank/DDBJ whole genome shotgun (WGS) entry which is preliminary data.</text>
</comment>
<keyword evidence="3" id="KW-1185">Reference proteome</keyword>
<organism evidence="2 3">
    <name type="scientific">Hibiscus syriacus</name>
    <name type="common">Rose of Sharon</name>
    <dbReference type="NCBI Taxonomy" id="106335"/>
    <lineage>
        <taxon>Eukaryota</taxon>
        <taxon>Viridiplantae</taxon>
        <taxon>Streptophyta</taxon>
        <taxon>Embryophyta</taxon>
        <taxon>Tracheophyta</taxon>
        <taxon>Spermatophyta</taxon>
        <taxon>Magnoliopsida</taxon>
        <taxon>eudicotyledons</taxon>
        <taxon>Gunneridae</taxon>
        <taxon>Pentapetalae</taxon>
        <taxon>rosids</taxon>
        <taxon>malvids</taxon>
        <taxon>Malvales</taxon>
        <taxon>Malvaceae</taxon>
        <taxon>Malvoideae</taxon>
        <taxon>Hibiscus</taxon>
    </lineage>
</organism>
<dbReference type="EMBL" id="VEPZ02001030">
    <property type="protein sequence ID" value="KAE8700193.1"/>
    <property type="molecule type" value="Genomic_DNA"/>
</dbReference>
<protein>
    <recommendedName>
        <fullName evidence="1">Reverse transcriptase zinc-binding domain-containing protein</fullName>
    </recommendedName>
</protein>
<feature type="domain" description="Reverse transcriptase zinc-binding" evidence="1">
    <location>
        <begin position="25"/>
        <end position="111"/>
    </location>
</feature>